<proteinExistence type="predicted"/>
<feature type="compositionally biased region" description="Low complexity" evidence="1">
    <location>
        <begin position="109"/>
        <end position="141"/>
    </location>
</feature>
<dbReference type="KEGG" id="psuw:WQ53_10220"/>
<dbReference type="PATRIC" id="fig|314722.6.peg.2197"/>
<dbReference type="RefSeq" id="WP_052632061.1">
    <property type="nucleotide sequence ID" value="NZ_CP011144.1"/>
</dbReference>
<sequence length="147" mass="15283">MRFELLRQRVERAERRVAACGDRAEAHRHEFGQAWRRGWTPGRIVVAGLVSGFLVGRAEPLSKIGGSRWLQMLSTVSSMVASLRAAAASEEAGQSADVAAQEAAAANQNVAAATGQAPAAATAPAAADLPPARAPSPAEAATELSER</sequence>
<dbReference type="Proteomes" id="UP000033067">
    <property type="component" value="Chromosome"/>
</dbReference>
<gene>
    <name evidence="2" type="ORF">WQ53_10220</name>
</gene>
<evidence type="ECO:0000313" key="3">
    <source>
        <dbReference type="Proteomes" id="UP000033067"/>
    </source>
</evidence>
<evidence type="ECO:0000256" key="1">
    <source>
        <dbReference type="SAM" id="MobiDB-lite"/>
    </source>
</evidence>
<accession>A0A0E3UND2</accession>
<evidence type="ECO:0000313" key="2">
    <source>
        <dbReference type="EMBL" id="AKC87066.1"/>
    </source>
</evidence>
<dbReference type="OrthoDB" id="6027991at2"/>
<keyword evidence="3" id="KW-1185">Reference proteome</keyword>
<dbReference type="AlphaFoldDB" id="A0A0E3UND2"/>
<organism evidence="2 3">
    <name type="scientific">Pseudoxanthomonas suwonensis</name>
    <dbReference type="NCBI Taxonomy" id="314722"/>
    <lineage>
        <taxon>Bacteria</taxon>
        <taxon>Pseudomonadati</taxon>
        <taxon>Pseudomonadota</taxon>
        <taxon>Gammaproteobacteria</taxon>
        <taxon>Lysobacterales</taxon>
        <taxon>Lysobacteraceae</taxon>
        <taxon>Pseudoxanthomonas</taxon>
    </lineage>
</organism>
<feature type="region of interest" description="Disordered" evidence="1">
    <location>
        <begin position="109"/>
        <end position="147"/>
    </location>
</feature>
<reference evidence="2 3" key="1">
    <citation type="journal article" date="2015" name="Genome Announc.">
        <title>Complete Genome Sequence of Pseudoxanthomonas suwonensis Strain J1, a Cellulose-Degrading Bacterium Isolated from Leaf- and Wood-Enriched Soil.</title>
        <authorList>
            <person name="Hou L."/>
            <person name="Jiang J."/>
            <person name="Xu Z."/>
            <person name="Zhou Y."/>
            <person name="Leung F.C."/>
        </authorList>
    </citation>
    <scope>NUCLEOTIDE SEQUENCE [LARGE SCALE GENOMIC DNA]</scope>
    <source>
        <strain evidence="2 3">J1</strain>
    </source>
</reference>
<evidence type="ECO:0008006" key="4">
    <source>
        <dbReference type="Google" id="ProtNLM"/>
    </source>
</evidence>
<protein>
    <recommendedName>
        <fullName evidence="4">Protein sip-5</fullName>
    </recommendedName>
</protein>
<name>A0A0E3UND2_9GAMM</name>
<dbReference type="EMBL" id="CP011144">
    <property type="protein sequence ID" value="AKC87066.1"/>
    <property type="molecule type" value="Genomic_DNA"/>
</dbReference>